<organism evidence="3 4">
    <name type="scientific">Pseudonocardia oceani</name>
    <dbReference type="NCBI Taxonomy" id="2792013"/>
    <lineage>
        <taxon>Bacteria</taxon>
        <taxon>Bacillati</taxon>
        <taxon>Actinomycetota</taxon>
        <taxon>Actinomycetes</taxon>
        <taxon>Pseudonocardiales</taxon>
        <taxon>Pseudonocardiaceae</taxon>
        <taxon>Pseudonocardia</taxon>
    </lineage>
</organism>
<evidence type="ECO:0000256" key="1">
    <source>
        <dbReference type="ARBA" id="ARBA00022448"/>
    </source>
</evidence>
<dbReference type="EMBL" id="JADQDF010000001">
    <property type="protein sequence ID" value="MBW0127290.1"/>
    <property type="molecule type" value="Genomic_DNA"/>
</dbReference>
<dbReference type="Proteomes" id="UP000694300">
    <property type="component" value="Unassembled WGS sequence"/>
</dbReference>
<dbReference type="GO" id="GO:0005524">
    <property type="term" value="F:ATP binding"/>
    <property type="evidence" value="ECO:0007669"/>
    <property type="project" value="UniProtKB-KW"/>
</dbReference>
<dbReference type="SMART" id="SM00382">
    <property type="entry name" value="AAA"/>
    <property type="match status" value="1"/>
</dbReference>
<dbReference type="PANTHER" id="PTHR42788">
    <property type="entry name" value="TAURINE IMPORT ATP-BINDING PROTEIN-RELATED"/>
    <property type="match status" value="1"/>
</dbReference>
<gene>
    <name evidence="3" type="ORF">I4I82_06290</name>
</gene>
<protein>
    <submittedName>
        <fullName evidence="3">ABC transporter ATP-binding protein</fullName>
    </submittedName>
</protein>
<dbReference type="Pfam" id="PF00005">
    <property type="entry name" value="ABC_tran"/>
    <property type="match status" value="1"/>
</dbReference>
<evidence type="ECO:0000313" key="4">
    <source>
        <dbReference type="Proteomes" id="UP000694300"/>
    </source>
</evidence>
<dbReference type="InterPro" id="IPR017871">
    <property type="entry name" value="ABC_transporter-like_CS"/>
</dbReference>
<dbReference type="PROSITE" id="PS50893">
    <property type="entry name" value="ABC_TRANSPORTER_2"/>
    <property type="match status" value="1"/>
</dbReference>
<name>A0ABS6U4Z4_9PSEU</name>
<dbReference type="InterPro" id="IPR003439">
    <property type="entry name" value="ABC_transporter-like_ATP-bd"/>
</dbReference>
<keyword evidence="3" id="KW-0547">Nucleotide-binding</keyword>
<proteinExistence type="predicted"/>
<dbReference type="InterPro" id="IPR050166">
    <property type="entry name" value="ABC_transporter_ATP-bind"/>
</dbReference>
<evidence type="ECO:0000259" key="2">
    <source>
        <dbReference type="PROSITE" id="PS50893"/>
    </source>
</evidence>
<dbReference type="PANTHER" id="PTHR42788:SF13">
    <property type="entry name" value="ALIPHATIC SULFONATES IMPORT ATP-BINDING PROTEIN SSUB"/>
    <property type="match status" value="1"/>
</dbReference>
<feature type="domain" description="ABC transporter" evidence="2">
    <location>
        <begin position="17"/>
        <end position="248"/>
    </location>
</feature>
<keyword evidence="4" id="KW-1185">Reference proteome</keyword>
<dbReference type="RefSeq" id="WP_218591934.1">
    <property type="nucleotide sequence ID" value="NZ_JADQDE010000166.1"/>
</dbReference>
<evidence type="ECO:0000313" key="3">
    <source>
        <dbReference type="EMBL" id="MBW0127290.1"/>
    </source>
</evidence>
<keyword evidence="1" id="KW-0813">Transport</keyword>
<sequence>MTATLDRTVQAPARPAAQLTGVSKVFGSGVGAVTALNGVDLRVEPGEFVCLLGASGCGKTTLLSMLAGLDEPTRGTVEVATDRPAVMFQEPALLPWLTATRNVELPLRLAGVGRSARRGTAGELLELVRLEGQAGKRPHELSGGMRQRVALARALAATTVDAERGSRLMLMDEPFAALDAITRDVLQGELTRVWQATGTAVVFVTHDVREAVRLGQRVVLLSSRPGTVVGEWDLTSGDREVLTEEITDRLREVISTHGRAA</sequence>
<reference evidence="3 4" key="1">
    <citation type="submission" date="2020-11" db="EMBL/GenBank/DDBJ databases">
        <title>Pseudonocardia abyssalis sp. nov. and Pseudonocardia oceani sp. nov., description and phylogenomic analysis of two novel actinomycetes isolated from the deep Southern Ocean.</title>
        <authorList>
            <person name="Parra J."/>
        </authorList>
    </citation>
    <scope>NUCLEOTIDE SEQUENCE [LARGE SCALE GENOMIC DNA]</scope>
    <source>
        <strain evidence="4">KRD185</strain>
    </source>
</reference>
<dbReference type="InterPro" id="IPR003593">
    <property type="entry name" value="AAA+_ATPase"/>
</dbReference>
<accession>A0ABS6U4Z4</accession>
<keyword evidence="3" id="KW-0067">ATP-binding</keyword>
<dbReference type="PROSITE" id="PS00211">
    <property type="entry name" value="ABC_TRANSPORTER_1"/>
    <property type="match status" value="1"/>
</dbReference>
<dbReference type="CDD" id="cd03293">
    <property type="entry name" value="ABC_NrtD_SsuB_transporters"/>
    <property type="match status" value="1"/>
</dbReference>
<comment type="caution">
    <text evidence="3">The sequence shown here is derived from an EMBL/GenBank/DDBJ whole genome shotgun (WGS) entry which is preliminary data.</text>
</comment>